<gene>
    <name evidence="3" type="ORF">M23134_05382</name>
</gene>
<dbReference type="Pfam" id="PF00892">
    <property type="entry name" value="EamA"/>
    <property type="match status" value="2"/>
</dbReference>
<feature type="transmembrane region" description="Helical" evidence="1">
    <location>
        <begin position="90"/>
        <end position="111"/>
    </location>
</feature>
<evidence type="ECO:0000256" key="1">
    <source>
        <dbReference type="SAM" id="Phobius"/>
    </source>
</evidence>
<feature type="domain" description="EamA" evidence="2">
    <location>
        <begin position="146"/>
        <end position="277"/>
    </location>
</feature>
<dbReference type="AlphaFoldDB" id="A1ZHP2"/>
<dbReference type="GO" id="GO:0016020">
    <property type="term" value="C:membrane"/>
    <property type="evidence" value="ECO:0007669"/>
    <property type="project" value="InterPro"/>
</dbReference>
<feature type="transmembrane region" description="Helical" evidence="1">
    <location>
        <begin position="176"/>
        <end position="195"/>
    </location>
</feature>
<keyword evidence="1" id="KW-0812">Transmembrane</keyword>
<accession>A1ZHP2</accession>
<proteinExistence type="predicted"/>
<dbReference type="EMBL" id="AAWS01000008">
    <property type="protein sequence ID" value="EAY30049.1"/>
    <property type="molecule type" value="Genomic_DNA"/>
</dbReference>
<dbReference type="Proteomes" id="UP000004095">
    <property type="component" value="Unassembled WGS sequence"/>
</dbReference>
<name>A1ZHP2_MICM2</name>
<dbReference type="InterPro" id="IPR000620">
    <property type="entry name" value="EamA_dom"/>
</dbReference>
<feature type="domain" description="EamA" evidence="2">
    <location>
        <begin position="12"/>
        <end position="134"/>
    </location>
</feature>
<keyword evidence="1" id="KW-1133">Transmembrane helix</keyword>
<feature type="transmembrane region" description="Helical" evidence="1">
    <location>
        <begin position="146"/>
        <end position="164"/>
    </location>
</feature>
<dbReference type="RefSeq" id="WP_002695587.1">
    <property type="nucleotide sequence ID" value="NZ_AAWS01000008.1"/>
</dbReference>
<sequence length="288" mass="31908">MKQTKHLIELNIALVFLSTSGVLGKLVTTTPAYTIFWRCVIAALALAGYVHFQKLWQKPKAKETRFWLISGAFFGLHMIFYFYAIGVSTVAIAFISLFTYPIITTLIEPLFFKQKFDWFNLISAVLIAVGIVIMTPEFSLKNNTTLGVLLGVIAAAMLALRNLMSKRYMQERNVSGSVVMLYQLIVSVVVLLPALAGNYGQNSWQNMGYIALLGVATTAVGHTVFISKIRYFKASTQSIIAGVQPIYGIVWAVLLIGEKLPLRTVIGGSIIIFTVCLESLKQVRKGRN</sequence>
<feature type="transmembrane region" description="Helical" evidence="1">
    <location>
        <begin position="7"/>
        <end position="27"/>
    </location>
</feature>
<comment type="caution">
    <text evidence="3">The sequence shown here is derived from an EMBL/GenBank/DDBJ whole genome shotgun (WGS) entry which is preliminary data.</text>
</comment>
<dbReference type="PANTHER" id="PTHR22911">
    <property type="entry name" value="ACYL-MALONYL CONDENSING ENZYME-RELATED"/>
    <property type="match status" value="1"/>
</dbReference>
<feature type="transmembrane region" description="Helical" evidence="1">
    <location>
        <begin position="64"/>
        <end position="84"/>
    </location>
</feature>
<keyword evidence="4" id="KW-1185">Reference proteome</keyword>
<dbReference type="PANTHER" id="PTHR22911:SF79">
    <property type="entry name" value="MOBA-LIKE NTP TRANSFERASE DOMAIN-CONTAINING PROTEIN"/>
    <property type="match status" value="1"/>
</dbReference>
<feature type="transmembrane region" description="Helical" evidence="1">
    <location>
        <begin position="238"/>
        <end position="256"/>
    </location>
</feature>
<dbReference type="OrthoDB" id="9150437at2"/>
<protein>
    <submittedName>
        <fullName evidence="3">Putative permease</fullName>
    </submittedName>
</protein>
<feature type="transmembrane region" description="Helical" evidence="1">
    <location>
        <begin position="33"/>
        <end position="52"/>
    </location>
</feature>
<reference evidence="3 4" key="1">
    <citation type="submission" date="2007-01" db="EMBL/GenBank/DDBJ databases">
        <authorList>
            <person name="Haygood M."/>
            <person name="Podell S."/>
            <person name="Anderson C."/>
            <person name="Hopkinson B."/>
            <person name="Roe K."/>
            <person name="Barbeau K."/>
            <person name="Gaasterland T."/>
            <person name="Ferriera S."/>
            <person name="Johnson J."/>
            <person name="Kravitz S."/>
            <person name="Beeson K."/>
            <person name="Sutton G."/>
            <person name="Rogers Y.-H."/>
            <person name="Friedman R."/>
            <person name="Frazier M."/>
            <person name="Venter J.C."/>
        </authorList>
    </citation>
    <scope>NUCLEOTIDE SEQUENCE [LARGE SCALE GENOMIC DNA]</scope>
    <source>
        <strain evidence="3 4">ATCC 23134</strain>
    </source>
</reference>
<evidence type="ECO:0000313" key="3">
    <source>
        <dbReference type="EMBL" id="EAY30049.1"/>
    </source>
</evidence>
<dbReference type="SUPFAM" id="SSF103481">
    <property type="entry name" value="Multidrug resistance efflux transporter EmrE"/>
    <property type="match status" value="2"/>
</dbReference>
<organism evidence="3 4">
    <name type="scientific">Microscilla marina ATCC 23134</name>
    <dbReference type="NCBI Taxonomy" id="313606"/>
    <lineage>
        <taxon>Bacteria</taxon>
        <taxon>Pseudomonadati</taxon>
        <taxon>Bacteroidota</taxon>
        <taxon>Cytophagia</taxon>
        <taxon>Cytophagales</taxon>
        <taxon>Microscillaceae</taxon>
        <taxon>Microscilla</taxon>
    </lineage>
</organism>
<keyword evidence="1" id="KW-0472">Membrane</keyword>
<feature type="transmembrane region" description="Helical" evidence="1">
    <location>
        <begin position="207"/>
        <end position="226"/>
    </location>
</feature>
<dbReference type="eggNOG" id="COG0697">
    <property type="taxonomic scope" value="Bacteria"/>
</dbReference>
<evidence type="ECO:0000259" key="2">
    <source>
        <dbReference type="Pfam" id="PF00892"/>
    </source>
</evidence>
<feature type="transmembrane region" description="Helical" evidence="1">
    <location>
        <begin position="118"/>
        <end position="134"/>
    </location>
</feature>
<feature type="transmembrane region" description="Helical" evidence="1">
    <location>
        <begin position="262"/>
        <end position="280"/>
    </location>
</feature>
<dbReference type="Gene3D" id="1.10.3730.20">
    <property type="match status" value="1"/>
</dbReference>
<dbReference type="InterPro" id="IPR037185">
    <property type="entry name" value="EmrE-like"/>
</dbReference>
<evidence type="ECO:0000313" key="4">
    <source>
        <dbReference type="Proteomes" id="UP000004095"/>
    </source>
</evidence>